<sequence>MNQSSKHVDVMMFGGRRTGKTSVLAAMQACFDETLGKDNLMITPVGDDTLLIIEEKQREMQEYYHNKKRGLVPDDKPTSDLNEYTFGIKLKNKSGQEGMMTINFIDYPGEWLGNDRENKEHRTQINENLLKSNVIIIAIDTPYLMEGTRTNSAEEIGKYNDRRNYSQRINQIIKEIEVNKNEPKMILFVPLKCEKYREEGKLDVVATKIKKAYKGIFDFFDGPNKGGAEIAIIPIMTMGNVYFNHFSRDDEGEIILDEKWKTPKEALYYFSNEDVYGPEPQYCEQPMIYVLMYILYMLRRVMENEKEKLGFFGKLIQKYLVEDFLNYASVDDFIKEEDNLRKKLIRNEEGFEIVQNPLNF</sequence>
<evidence type="ECO:0000313" key="3">
    <source>
        <dbReference type="Proteomes" id="UP000606193"/>
    </source>
</evidence>
<dbReference type="InterPro" id="IPR045528">
    <property type="entry name" value="DO-GTPase2"/>
</dbReference>
<reference evidence="2 3" key="1">
    <citation type="submission" date="2020-08" db="EMBL/GenBank/DDBJ databases">
        <title>Genome public.</title>
        <authorList>
            <person name="Liu C."/>
            <person name="Sun Q."/>
        </authorList>
    </citation>
    <scope>NUCLEOTIDE SEQUENCE [LARGE SCALE GENOMIC DNA]</scope>
    <source>
        <strain evidence="2 3">NSJ-37</strain>
    </source>
</reference>
<dbReference type="EMBL" id="JACRSX010000027">
    <property type="protein sequence ID" value="MBC8563565.1"/>
    <property type="molecule type" value="Genomic_DNA"/>
</dbReference>
<evidence type="ECO:0000313" key="2">
    <source>
        <dbReference type="EMBL" id="MBC8563565.1"/>
    </source>
</evidence>
<accession>A0ABR7N4M5</accession>
<organism evidence="2 3">
    <name type="scientific">Jutongia huaianensis</name>
    <dbReference type="NCBI Taxonomy" id="2763668"/>
    <lineage>
        <taxon>Bacteria</taxon>
        <taxon>Bacillati</taxon>
        <taxon>Bacillota</taxon>
        <taxon>Clostridia</taxon>
        <taxon>Lachnospirales</taxon>
        <taxon>Lachnospiraceae</taxon>
        <taxon>Jutongia</taxon>
    </lineage>
</organism>
<feature type="domain" description="Double-GTPase 2" evidence="1">
    <location>
        <begin position="12"/>
        <end position="195"/>
    </location>
</feature>
<dbReference type="Proteomes" id="UP000606193">
    <property type="component" value="Unassembled WGS sequence"/>
</dbReference>
<comment type="caution">
    <text evidence="2">The sequence shown here is derived from an EMBL/GenBank/DDBJ whole genome shotgun (WGS) entry which is preliminary data.</text>
</comment>
<proteinExistence type="predicted"/>
<name>A0ABR7N4M5_9FIRM</name>
<dbReference type="Pfam" id="PF19993">
    <property type="entry name" value="DO-GTPase2"/>
    <property type="match status" value="1"/>
</dbReference>
<keyword evidence="3" id="KW-1185">Reference proteome</keyword>
<evidence type="ECO:0000259" key="1">
    <source>
        <dbReference type="Pfam" id="PF19993"/>
    </source>
</evidence>
<dbReference type="RefSeq" id="WP_249298577.1">
    <property type="nucleotide sequence ID" value="NZ_JACRSX010000027.1"/>
</dbReference>
<protein>
    <recommendedName>
        <fullName evidence="1">Double-GTPase 2 domain-containing protein</fullName>
    </recommendedName>
</protein>
<gene>
    <name evidence="2" type="ORF">H8704_13190</name>
</gene>